<dbReference type="Gene3D" id="2.60.40.2610">
    <property type="entry name" value="Outer membrane usher protein FimD, plug domain"/>
    <property type="match status" value="1"/>
</dbReference>
<protein>
    <submittedName>
        <fullName evidence="3">Outer membrane usher protein</fullName>
    </submittedName>
</protein>
<dbReference type="AlphaFoldDB" id="A0A4R1NEF6"/>
<organism evidence="3 4">
    <name type="scientific">Sodalis ligni</name>
    <dbReference type="NCBI Taxonomy" id="2697027"/>
    <lineage>
        <taxon>Bacteria</taxon>
        <taxon>Pseudomonadati</taxon>
        <taxon>Pseudomonadota</taxon>
        <taxon>Gammaproteobacteria</taxon>
        <taxon>Enterobacterales</taxon>
        <taxon>Bruguierivoracaceae</taxon>
        <taxon>Sodalis</taxon>
    </lineage>
</organism>
<dbReference type="Pfam" id="PF13953">
    <property type="entry name" value="PapC_C"/>
    <property type="match status" value="1"/>
</dbReference>
<dbReference type="GO" id="GO:0015473">
    <property type="term" value="F:fimbrial usher porin activity"/>
    <property type="evidence" value="ECO:0007669"/>
    <property type="project" value="InterPro"/>
</dbReference>
<dbReference type="PANTHER" id="PTHR30451">
    <property type="entry name" value="OUTER MEMBRANE USHER PROTEIN"/>
    <property type="match status" value="1"/>
</dbReference>
<dbReference type="Pfam" id="PF00577">
    <property type="entry name" value="Usher"/>
    <property type="match status" value="1"/>
</dbReference>
<dbReference type="GO" id="GO:0009279">
    <property type="term" value="C:cell outer membrane"/>
    <property type="evidence" value="ECO:0007669"/>
    <property type="project" value="TreeGrafter"/>
</dbReference>
<feature type="domain" description="PapC-like C-terminal" evidence="2">
    <location>
        <begin position="717"/>
        <end position="777"/>
    </location>
</feature>
<name>A0A4R1NEF6_9GAMM</name>
<dbReference type="RefSeq" id="WP_132924004.1">
    <property type="nucleotide sequence ID" value="NZ_SJOI01000001.1"/>
</dbReference>
<proteinExistence type="predicted"/>
<evidence type="ECO:0000313" key="4">
    <source>
        <dbReference type="Proteomes" id="UP000294555"/>
    </source>
</evidence>
<dbReference type="InterPro" id="IPR025949">
    <property type="entry name" value="PapC-like_C"/>
</dbReference>
<dbReference type="InterPro" id="IPR042186">
    <property type="entry name" value="FimD_plug_dom"/>
</dbReference>
<evidence type="ECO:0000256" key="1">
    <source>
        <dbReference type="SAM" id="SignalP"/>
    </source>
</evidence>
<evidence type="ECO:0000313" key="3">
    <source>
        <dbReference type="EMBL" id="TCL05287.1"/>
    </source>
</evidence>
<dbReference type="InterPro" id="IPR000015">
    <property type="entry name" value="Fimb_usher"/>
</dbReference>
<dbReference type="OrthoDB" id="8587at2"/>
<keyword evidence="1" id="KW-0732">Signal</keyword>
<dbReference type="EMBL" id="SJOI01000001">
    <property type="protein sequence ID" value="TCL05287.1"/>
    <property type="molecule type" value="Genomic_DNA"/>
</dbReference>
<sequence length="798" mass="86850">MDRPPRPALRRFSLALTGYCGLLAPLAGGAETFDTLPPPPALAPGQTRQRHMLELVVNDFDSGRIVPVAFDNGHYLLRSADLAQAGLPTDQLAAVETDVTAMAQVNVIYDRQRRLLKLTVPPEWLPQQTFTGAPGSPRHEGLTSTGALLNYDIYGSRINRGATRVAVWNEWRAFGRFGHFSTDGVIEQPLSGTGSAAKDYIRYDTYWADQEEDSALSWKVGDVITNALSWSGSVRIGGIQIARDFALRPDLVTYPLPSFAGRAAVPATVDLFVDGYRAGSNEVRPGPYAFNNLPFINGAGEAVVVATDALGRRVTTTQPFYISSSLLKPGLPDYSLAAGALRRAYGLRNADYAIPVASGSYRQGINDGWTLESHAEGAQSLALAGAGSLYKLGRWGVANGAVTHSRTYGDHGGQYDWGYDYNNRYFSLGMRHTVRSGRFGNLTILDSGAHHMSDALWTLNRRSGQYYASLSLEPYGSVGATYIDIRTAAGETIRLWNASWSRSLWRESSLFITATYDPRQRDCSGAVSLVIPFGGRASASAGLERDRPGGTAQRVSVTHAMPSDGGFSWDLSYARRQRESDYRQATLNWRNAHLKTSAGLYGYGGSGTLWGDMNGALVLMDGHLLAADQLSNAFALVKTDYPDIPVRYENQLVGSTDEQGYLLVPGISAYYPAKYDIDTRALPLDLSVENVEQRVAVRRRSGYLLHFPIEPLRAAAIVLHDQQGQPLPAGSRILRDGQSIEYVGWDGTAWVDNLGAENSLRAVTPDGRRCTAFLALPGGKPRPLQTYGPLTCPLSPLP</sequence>
<dbReference type="Proteomes" id="UP000294555">
    <property type="component" value="Unassembled WGS sequence"/>
</dbReference>
<reference evidence="3 4" key="1">
    <citation type="submission" date="2019-02" db="EMBL/GenBank/DDBJ databases">
        <title>Investigation of anaerobic lignin degradation for improved lignocellulosic biofuels.</title>
        <authorList>
            <person name="Deangelis K."/>
        </authorList>
    </citation>
    <scope>NUCLEOTIDE SEQUENCE [LARGE SCALE GENOMIC DNA]</scope>
    <source>
        <strain evidence="3 4">159R</strain>
    </source>
</reference>
<accession>A0A4R1NEF6</accession>
<feature type="signal peptide" evidence="1">
    <location>
        <begin position="1"/>
        <end position="29"/>
    </location>
</feature>
<keyword evidence="4" id="KW-1185">Reference proteome</keyword>
<evidence type="ECO:0000259" key="2">
    <source>
        <dbReference type="Pfam" id="PF13953"/>
    </source>
</evidence>
<comment type="caution">
    <text evidence="3">The sequence shown here is derived from an EMBL/GenBank/DDBJ whole genome shotgun (WGS) entry which is preliminary data.</text>
</comment>
<dbReference type="Gene3D" id="2.60.40.3110">
    <property type="match status" value="1"/>
</dbReference>
<dbReference type="PANTHER" id="PTHR30451:SF5">
    <property type="entry name" value="SLR0019 PROTEIN"/>
    <property type="match status" value="1"/>
</dbReference>
<feature type="chain" id="PRO_5020488982" evidence="1">
    <location>
        <begin position="30"/>
        <end position="798"/>
    </location>
</feature>
<dbReference type="GO" id="GO:0009297">
    <property type="term" value="P:pilus assembly"/>
    <property type="evidence" value="ECO:0007669"/>
    <property type="project" value="InterPro"/>
</dbReference>
<gene>
    <name evidence="3" type="ORF">EZJ58_3461</name>
</gene>